<evidence type="ECO:0000313" key="5">
    <source>
        <dbReference type="Proteomes" id="UP000249115"/>
    </source>
</evidence>
<dbReference type="SUPFAM" id="SSF53756">
    <property type="entry name" value="UDP-Glycosyltransferase/glycogen phosphorylase"/>
    <property type="match status" value="1"/>
</dbReference>
<keyword evidence="1" id="KW-0812">Transmembrane</keyword>
<feature type="transmembrane region" description="Helical" evidence="1">
    <location>
        <begin position="125"/>
        <end position="145"/>
    </location>
</feature>
<protein>
    <submittedName>
        <fullName evidence="4">Glycosyltransferase family 4 protein</fullName>
    </submittedName>
    <submittedName>
        <fullName evidence="3">Glycosyltransferase involved in cell wall biosynthesis</fullName>
    </submittedName>
</protein>
<dbReference type="EMBL" id="VORV01000022">
    <property type="protein sequence ID" value="TXD75612.1"/>
    <property type="molecule type" value="Genomic_DNA"/>
</dbReference>
<dbReference type="RefSeq" id="WP_086503267.1">
    <property type="nucleotide sequence ID" value="NZ_MSSV01000032.1"/>
</dbReference>
<dbReference type="GO" id="GO:0016757">
    <property type="term" value="F:glycosyltransferase activity"/>
    <property type="evidence" value="ECO:0007669"/>
    <property type="project" value="InterPro"/>
</dbReference>
<dbReference type="PANTHER" id="PTHR12526">
    <property type="entry name" value="GLYCOSYLTRANSFERASE"/>
    <property type="match status" value="1"/>
</dbReference>
<keyword evidence="1" id="KW-0472">Membrane</keyword>
<evidence type="ECO:0000313" key="4">
    <source>
        <dbReference type="EMBL" id="TXD75612.1"/>
    </source>
</evidence>
<sequence>MRIIIFDNAYWNILNFRGDLVKSLIQNKHELIAVAPRSPIFQEELEKLGVTCIPIGFKVNAINPVSDLFLCLRILMFFMKYSKPDVVLTYTIKPNLYVTLVGKLFGLKVINNISGLGSVFINKSIITKIVLIIYKVVFSFSYWIFFQNKHDLAFFKTKNFLNENYSVIPGSGVNLELFKHERLKNPGKKFLFVGRIIGEKGIRELVKAAHELTQEFHDLIFYFVGEVGYKNVSAIPTSEVEQWKVNNANFHFMGKVHNIREYYELVDIMVLPSYREGLSKSLIEASAMSLPIITTNVPGCSDVVTDGENGLLVQVKSSEDLLDKMRTIVLMDETYRIKMGSTAKYVAIKKFDVQIVIEAYLQVINIIK</sequence>
<proteinExistence type="predicted"/>
<comment type="caution">
    <text evidence="3">The sequence shown here is derived from an EMBL/GenBank/DDBJ whole genome shotgun (WGS) entry which is preliminary data.</text>
</comment>
<evidence type="ECO:0000313" key="3">
    <source>
        <dbReference type="EMBL" id="PZX50260.1"/>
    </source>
</evidence>
<dbReference type="OrthoDB" id="832722at2"/>
<keyword evidence="6" id="KW-1185">Reference proteome</keyword>
<reference evidence="3 5" key="1">
    <citation type="submission" date="2018-06" db="EMBL/GenBank/DDBJ databases">
        <title>Genomic Encyclopedia of Archaeal and Bacterial Type Strains, Phase II (KMG-II): from individual species to whole genera.</title>
        <authorList>
            <person name="Goeker M."/>
        </authorList>
    </citation>
    <scope>NUCLEOTIDE SEQUENCE [LARGE SCALE GENOMIC DNA]</scope>
    <source>
        <strain evidence="3 5">DSM 22686</strain>
    </source>
</reference>
<organism evidence="3 5">
    <name type="scientific">Algoriphagus ratkowskyi</name>
    <dbReference type="NCBI Taxonomy" id="57028"/>
    <lineage>
        <taxon>Bacteria</taxon>
        <taxon>Pseudomonadati</taxon>
        <taxon>Bacteroidota</taxon>
        <taxon>Cytophagia</taxon>
        <taxon>Cytophagales</taxon>
        <taxon>Cyclobacteriaceae</taxon>
        <taxon>Algoriphagus</taxon>
    </lineage>
</organism>
<dbReference type="Proteomes" id="UP000321927">
    <property type="component" value="Unassembled WGS sequence"/>
</dbReference>
<dbReference type="Gene3D" id="3.40.50.2000">
    <property type="entry name" value="Glycogen Phosphorylase B"/>
    <property type="match status" value="2"/>
</dbReference>
<name>A0A2W7QVW1_9BACT</name>
<accession>A0A2W7QVW1</accession>
<evidence type="ECO:0000313" key="6">
    <source>
        <dbReference type="Proteomes" id="UP000321927"/>
    </source>
</evidence>
<dbReference type="CDD" id="cd03808">
    <property type="entry name" value="GT4_CapM-like"/>
    <property type="match status" value="1"/>
</dbReference>
<gene>
    <name evidence="4" type="ORF">ESW18_19740</name>
    <name evidence="3" type="ORF">LV84_04060</name>
</gene>
<dbReference type="Pfam" id="PF00534">
    <property type="entry name" value="Glycos_transf_1"/>
    <property type="match status" value="1"/>
</dbReference>
<evidence type="ECO:0000259" key="2">
    <source>
        <dbReference type="Pfam" id="PF00534"/>
    </source>
</evidence>
<dbReference type="InterPro" id="IPR001296">
    <property type="entry name" value="Glyco_trans_1"/>
</dbReference>
<feature type="domain" description="Glycosyl transferase family 1" evidence="2">
    <location>
        <begin position="178"/>
        <end position="335"/>
    </location>
</feature>
<evidence type="ECO:0000256" key="1">
    <source>
        <dbReference type="SAM" id="Phobius"/>
    </source>
</evidence>
<keyword evidence="1" id="KW-1133">Transmembrane helix</keyword>
<dbReference type="Proteomes" id="UP000249115">
    <property type="component" value="Unassembled WGS sequence"/>
</dbReference>
<keyword evidence="3" id="KW-0808">Transferase</keyword>
<dbReference type="AlphaFoldDB" id="A0A2W7QVW1"/>
<dbReference type="EMBL" id="QKZU01000024">
    <property type="protein sequence ID" value="PZX50260.1"/>
    <property type="molecule type" value="Genomic_DNA"/>
</dbReference>
<dbReference type="PANTHER" id="PTHR12526:SF638">
    <property type="entry name" value="SPORE COAT PROTEIN SA"/>
    <property type="match status" value="1"/>
</dbReference>
<reference evidence="4 6" key="2">
    <citation type="submission" date="2019-08" db="EMBL/GenBank/DDBJ databases">
        <title>Genome of Algoriphagus ratkowskyi IC026.</title>
        <authorList>
            <person name="Bowman J.P."/>
        </authorList>
    </citation>
    <scope>NUCLEOTIDE SEQUENCE [LARGE SCALE GENOMIC DNA]</scope>
    <source>
        <strain evidence="4 6">IC026</strain>
    </source>
</reference>